<evidence type="ECO:0000313" key="7">
    <source>
        <dbReference type="Proteomes" id="UP000260642"/>
    </source>
</evidence>
<dbReference type="SUPFAM" id="SSF52172">
    <property type="entry name" value="CheY-like"/>
    <property type="match status" value="1"/>
</dbReference>
<evidence type="ECO:0000259" key="4">
    <source>
        <dbReference type="PROSITE" id="PS50110"/>
    </source>
</evidence>
<dbReference type="Proteomes" id="UP000260642">
    <property type="component" value="Unassembled WGS sequence"/>
</dbReference>
<dbReference type="PANTHER" id="PTHR37299:SF1">
    <property type="entry name" value="STAGE 0 SPORULATION PROTEIN A HOMOLOG"/>
    <property type="match status" value="1"/>
</dbReference>
<gene>
    <name evidence="6" type="ORF">DXD95_02575</name>
</gene>
<reference evidence="6 7" key="1">
    <citation type="submission" date="2018-08" db="EMBL/GenBank/DDBJ databases">
        <title>A genome reference for cultivated species of the human gut microbiota.</title>
        <authorList>
            <person name="Zou Y."/>
            <person name="Xue W."/>
            <person name="Luo G."/>
        </authorList>
    </citation>
    <scope>NUCLEOTIDE SEQUENCE [LARGE SCALE GENOMIC DNA]</scope>
    <source>
        <strain evidence="6 7">TM10-3</strain>
    </source>
</reference>
<dbReference type="EMBL" id="QSOB01000003">
    <property type="protein sequence ID" value="RGI69996.1"/>
    <property type="molecule type" value="Genomic_DNA"/>
</dbReference>
<sequence>MISATLESRFLDARIFILWMEMINFMLHLAICDKSLNDTEQMEKYLENIKFFNFDYEVFENAKELYKYQTQHHENFDIYILSIELEDMLGLEVARKLREDSQEALIIFVSNDAKCVFDVFDVFTFAFLLKPLTYNKFSTTLYNAFNYLYRTKRLFLFSYRKCNYSILCQSILYIEKLGRKAFIHTNDARVYQCNITLEKIWEQLNPSKFAAIHISCIVNLTEIASIKCDQLKLKNNEVLYVAKKYRQEIKSRHLQNLKMKKL</sequence>
<evidence type="ECO:0000256" key="3">
    <source>
        <dbReference type="PROSITE-ProRule" id="PRU00169"/>
    </source>
</evidence>
<dbReference type="SMART" id="SM00448">
    <property type="entry name" value="REC"/>
    <property type="match status" value="1"/>
</dbReference>
<dbReference type="Gene3D" id="3.40.50.2300">
    <property type="match status" value="1"/>
</dbReference>
<dbReference type="InterPro" id="IPR007492">
    <property type="entry name" value="LytTR_DNA-bd_dom"/>
</dbReference>
<evidence type="ECO:0000256" key="1">
    <source>
        <dbReference type="ARBA" id="ARBA00018672"/>
    </source>
</evidence>
<proteinExistence type="predicted"/>
<accession>A0A3E4EGL8</accession>
<feature type="domain" description="Response regulatory" evidence="4">
    <location>
        <begin position="28"/>
        <end position="145"/>
    </location>
</feature>
<feature type="domain" description="HTH LytTR-type" evidence="5">
    <location>
        <begin position="155"/>
        <end position="255"/>
    </location>
</feature>
<dbReference type="InterPro" id="IPR046947">
    <property type="entry name" value="LytR-like"/>
</dbReference>
<dbReference type="PROSITE" id="PS50110">
    <property type="entry name" value="RESPONSE_REGULATORY"/>
    <property type="match status" value="1"/>
</dbReference>
<dbReference type="Pfam" id="PF00072">
    <property type="entry name" value="Response_reg"/>
    <property type="match status" value="1"/>
</dbReference>
<name>A0A3E4EGL8_9FIRM</name>
<dbReference type="InterPro" id="IPR001789">
    <property type="entry name" value="Sig_transdc_resp-reg_receiver"/>
</dbReference>
<dbReference type="InterPro" id="IPR011006">
    <property type="entry name" value="CheY-like_superfamily"/>
</dbReference>
<protein>
    <recommendedName>
        <fullName evidence="1">Stage 0 sporulation protein A homolog</fullName>
    </recommendedName>
</protein>
<comment type="caution">
    <text evidence="3">Lacks conserved residue(s) required for the propagation of feature annotation.</text>
</comment>
<dbReference type="SMART" id="SM00850">
    <property type="entry name" value="LytTR"/>
    <property type="match status" value="1"/>
</dbReference>
<dbReference type="Pfam" id="PF04397">
    <property type="entry name" value="LytTR"/>
    <property type="match status" value="1"/>
</dbReference>
<dbReference type="AlphaFoldDB" id="A0A3E4EGL8"/>
<dbReference type="PROSITE" id="PS50930">
    <property type="entry name" value="HTH_LYTTR"/>
    <property type="match status" value="1"/>
</dbReference>
<dbReference type="GO" id="GO:0003677">
    <property type="term" value="F:DNA binding"/>
    <property type="evidence" value="ECO:0007669"/>
    <property type="project" value="UniProtKB-KW"/>
</dbReference>
<dbReference type="Gene3D" id="2.40.50.1020">
    <property type="entry name" value="LytTr DNA-binding domain"/>
    <property type="match status" value="1"/>
</dbReference>
<keyword evidence="6" id="KW-0238">DNA-binding</keyword>
<dbReference type="PANTHER" id="PTHR37299">
    <property type="entry name" value="TRANSCRIPTIONAL REGULATOR-RELATED"/>
    <property type="match status" value="1"/>
</dbReference>
<dbReference type="GO" id="GO:0000156">
    <property type="term" value="F:phosphorelay response regulator activity"/>
    <property type="evidence" value="ECO:0007669"/>
    <property type="project" value="InterPro"/>
</dbReference>
<organism evidence="6 7">
    <name type="scientific">Agathobacter rectalis</name>
    <dbReference type="NCBI Taxonomy" id="39491"/>
    <lineage>
        <taxon>Bacteria</taxon>
        <taxon>Bacillati</taxon>
        <taxon>Bacillota</taxon>
        <taxon>Clostridia</taxon>
        <taxon>Lachnospirales</taxon>
        <taxon>Lachnospiraceae</taxon>
        <taxon>Agathobacter</taxon>
    </lineage>
</organism>
<comment type="function">
    <text evidence="2">May play the central regulatory role in sporulation. It may be an element of the effector pathway responsible for the activation of sporulation genes in response to nutritional stress. Spo0A may act in concert with spo0H (a sigma factor) to control the expression of some genes that are critical to the sporulation process.</text>
</comment>
<evidence type="ECO:0000313" key="6">
    <source>
        <dbReference type="EMBL" id="RGI69996.1"/>
    </source>
</evidence>
<evidence type="ECO:0000259" key="5">
    <source>
        <dbReference type="PROSITE" id="PS50930"/>
    </source>
</evidence>
<evidence type="ECO:0000256" key="2">
    <source>
        <dbReference type="ARBA" id="ARBA00024867"/>
    </source>
</evidence>
<comment type="caution">
    <text evidence="6">The sequence shown here is derived from an EMBL/GenBank/DDBJ whole genome shotgun (WGS) entry which is preliminary data.</text>
</comment>